<dbReference type="Pfam" id="PF00560">
    <property type="entry name" value="LRR_1"/>
    <property type="match status" value="2"/>
</dbReference>
<keyword evidence="1" id="KW-0433">Leucine-rich repeat</keyword>
<evidence type="ECO:0000313" key="4">
    <source>
        <dbReference type="EMBL" id="PQJ16692.1"/>
    </source>
</evidence>
<name>A0A2S7T9S9_9FLAO</name>
<gene>
    <name evidence="4" type="ORF">BST99_14050</name>
</gene>
<evidence type="ECO:0008006" key="6">
    <source>
        <dbReference type="Google" id="ProtNLM"/>
    </source>
</evidence>
<dbReference type="RefSeq" id="WP_105002359.1">
    <property type="nucleotide sequence ID" value="NZ_MQVX01000001.1"/>
</dbReference>
<dbReference type="SUPFAM" id="SSF52058">
    <property type="entry name" value="L domain-like"/>
    <property type="match status" value="1"/>
</dbReference>
<dbReference type="PANTHER" id="PTHR48007:SF4">
    <property type="entry name" value="LEUCINE-RICH REPEAT RECEPTOR-LIKE PROTEIN KINASE PXC1"/>
    <property type="match status" value="1"/>
</dbReference>
<dbReference type="PANTHER" id="PTHR48007">
    <property type="entry name" value="LEUCINE-RICH REPEAT RECEPTOR-LIKE PROTEIN KINASE PXC1"/>
    <property type="match status" value="1"/>
</dbReference>
<dbReference type="InterPro" id="IPR046959">
    <property type="entry name" value="PRK1-6/SRF4-like"/>
</dbReference>
<dbReference type="FunFam" id="3.80.10.10:FF:000041">
    <property type="entry name" value="LRR receptor-like serine/threonine-protein kinase ERECTA"/>
    <property type="match status" value="1"/>
</dbReference>
<evidence type="ECO:0000313" key="5">
    <source>
        <dbReference type="Proteomes" id="UP000239366"/>
    </source>
</evidence>
<dbReference type="OrthoDB" id="8924492at2"/>
<keyword evidence="2" id="KW-0677">Repeat</keyword>
<protein>
    <recommendedName>
        <fullName evidence="6">Two component regulator three Y domain protein</fullName>
    </recommendedName>
</protein>
<dbReference type="Proteomes" id="UP000239366">
    <property type="component" value="Unassembled WGS sequence"/>
</dbReference>
<evidence type="ECO:0000256" key="2">
    <source>
        <dbReference type="ARBA" id="ARBA00022737"/>
    </source>
</evidence>
<keyword evidence="5" id="KW-1185">Reference proteome</keyword>
<keyword evidence="3" id="KW-0732">Signal</keyword>
<dbReference type="AlphaFoldDB" id="A0A2S7T9S9"/>
<feature type="signal peptide" evidence="3">
    <location>
        <begin position="1"/>
        <end position="24"/>
    </location>
</feature>
<accession>A0A2S7T9S9</accession>
<evidence type="ECO:0000256" key="3">
    <source>
        <dbReference type="SAM" id="SignalP"/>
    </source>
</evidence>
<dbReference type="InterPro" id="IPR032675">
    <property type="entry name" value="LRR_dom_sf"/>
</dbReference>
<proteinExistence type="predicted"/>
<dbReference type="Gene3D" id="3.80.10.10">
    <property type="entry name" value="Ribonuclease Inhibitor"/>
    <property type="match status" value="1"/>
</dbReference>
<evidence type="ECO:0000256" key="1">
    <source>
        <dbReference type="ARBA" id="ARBA00022614"/>
    </source>
</evidence>
<sequence>MLKSIVLSLLSFCCLALSYGQSEAEFSALVSLYYSTGGPQWAKPWDLGQPVSGWEGVVLEEGHVVELHLPLNRLSGHLPENFYQLPYLRVLNLAYNELEGQLSSRWKKLQSLEEIQLSQNKFTGPIPAGLRKMKSLKSLFLADNGFTDYRGLLEIREGQLRSFDLLAPGGQVPQQLRSQLSNTLFADEE</sequence>
<comment type="caution">
    <text evidence="4">The sequence shown here is derived from an EMBL/GenBank/DDBJ whole genome shotgun (WGS) entry which is preliminary data.</text>
</comment>
<dbReference type="EMBL" id="MQVX01000001">
    <property type="protein sequence ID" value="PQJ16692.1"/>
    <property type="molecule type" value="Genomic_DNA"/>
</dbReference>
<reference evidence="5" key="1">
    <citation type="submission" date="2016-11" db="EMBL/GenBank/DDBJ databases">
        <title>Trade-off between light-utilization and light-protection in marine flavobacteria.</title>
        <authorList>
            <person name="Kumagai Y."/>
            <person name="Yoshizawa S."/>
            <person name="Kogure K."/>
        </authorList>
    </citation>
    <scope>NUCLEOTIDE SEQUENCE [LARGE SCALE GENOMIC DNA]</scope>
    <source>
        <strain evidence="5">SG-18</strain>
    </source>
</reference>
<dbReference type="InterPro" id="IPR001611">
    <property type="entry name" value="Leu-rich_rpt"/>
</dbReference>
<organism evidence="4 5">
    <name type="scientific">Aureicoccus marinus</name>
    <dbReference type="NCBI Taxonomy" id="754435"/>
    <lineage>
        <taxon>Bacteria</taxon>
        <taxon>Pseudomonadati</taxon>
        <taxon>Bacteroidota</taxon>
        <taxon>Flavobacteriia</taxon>
        <taxon>Flavobacteriales</taxon>
        <taxon>Flavobacteriaceae</taxon>
        <taxon>Aureicoccus</taxon>
    </lineage>
</organism>
<feature type="chain" id="PRO_5015530947" description="Two component regulator three Y domain protein" evidence="3">
    <location>
        <begin position="25"/>
        <end position="189"/>
    </location>
</feature>